<evidence type="ECO:0000256" key="2">
    <source>
        <dbReference type="ARBA" id="ARBA00022692"/>
    </source>
</evidence>
<feature type="domain" description="Multidrug resistance protein MdtA-like barrel-sandwich hybrid" evidence="6">
    <location>
        <begin position="21"/>
        <end position="219"/>
    </location>
</feature>
<evidence type="ECO:0000256" key="5">
    <source>
        <dbReference type="SAM" id="MobiDB-lite"/>
    </source>
</evidence>
<dbReference type="InterPro" id="IPR058634">
    <property type="entry name" value="AaeA-lik-b-barrel"/>
</dbReference>
<dbReference type="Pfam" id="PF25917">
    <property type="entry name" value="BSH_RND"/>
    <property type="match status" value="1"/>
</dbReference>
<dbReference type="Gene3D" id="2.40.50.100">
    <property type="match status" value="1"/>
</dbReference>
<dbReference type="SUPFAM" id="SSF111369">
    <property type="entry name" value="HlyD-like secretion proteins"/>
    <property type="match status" value="2"/>
</dbReference>
<evidence type="ECO:0000313" key="8">
    <source>
        <dbReference type="EMBL" id="PPQ25933.1"/>
    </source>
</evidence>
<dbReference type="Gene3D" id="1.10.287.470">
    <property type="entry name" value="Helix hairpin bin"/>
    <property type="match status" value="2"/>
</dbReference>
<organism evidence="8 9">
    <name type="scientific">Rhodopila globiformis</name>
    <name type="common">Rhodopseudomonas globiformis</name>
    <dbReference type="NCBI Taxonomy" id="1071"/>
    <lineage>
        <taxon>Bacteria</taxon>
        <taxon>Pseudomonadati</taxon>
        <taxon>Pseudomonadota</taxon>
        <taxon>Alphaproteobacteria</taxon>
        <taxon>Acetobacterales</taxon>
        <taxon>Acetobacteraceae</taxon>
        <taxon>Rhodopila</taxon>
    </lineage>
</organism>
<evidence type="ECO:0000259" key="6">
    <source>
        <dbReference type="Pfam" id="PF25917"/>
    </source>
</evidence>
<dbReference type="Pfam" id="PF25963">
    <property type="entry name" value="Beta-barrel_AAEA"/>
    <property type="match status" value="1"/>
</dbReference>
<comment type="caution">
    <text evidence="8">The sequence shown here is derived from an EMBL/GenBank/DDBJ whole genome shotgun (WGS) entry which is preliminary data.</text>
</comment>
<comment type="subcellular location">
    <subcellularLocation>
        <location evidence="1">Membrane</location>
        <topology evidence="1">Single-pass membrane protein</topology>
    </subcellularLocation>
</comment>
<dbReference type="InterPro" id="IPR050739">
    <property type="entry name" value="MFP"/>
</dbReference>
<keyword evidence="9" id="KW-1185">Reference proteome</keyword>
<keyword evidence="3" id="KW-1133">Transmembrane helix</keyword>
<dbReference type="Gene3D" id="2.40.30.170">
    <property type="match status" value="1"/>
</dbReference>
<evidence type="ECO:0000256" key="3">
    <source>
        <dbReference type="ARBA" id="ARBA00022989"/>
    </source>
</evidence>
<protein>
    <submittedName>
        <fullName evidence="8">Multidrug export protein EmrA</fullName>
    </submittedName>
</protein>
<dbReference type="GO" id="GO:0016020">
    <property type="term" value="C:membrane"/>
    <property type="evidence" value="ECO:0007669"/>
    <property type="project" value="UniProtKB-SubCell"/>
</dbReference>
<evidence type="ECO:0000256" key="4">
    <source>
        <dbReference type="ARBA" id="ARBA00023136"/>
    </source>
</evidence>
<dbReference type="InterPro" id="IPR058625">
    <property type="entry name" value="MdtA-like_BSH"/>
</dbReference>
<evidence type="ECO:0000313" key="9">
    <source>
        <dbReference type="Proteomes" id="UP000239724"/>
    </source>
</evidence>
<dbReference type="OrthoDB" id="9811754at2"/>
<gene>
    <name evidence="8" type="ORF">CCS01_31375</name>
</gene>
<evidence type="ECO:0000256" key="1">
    <source>
        <dbReference type="ARBA" id="ARBA00004167"/>
    </source>
</evidence>
<feature type="region of interest" description="Disordered" evidence="5">
    <location>
        <begin position="99"/>
        <end position="123"/>
    </location>
</feature>
<name>A0A2S6MU93_RHOGL</name>
<dbReference type="PANTHER" id="PTHR30386:SF26">
    <property type="entry name" value="TRANSPORT PROTEIN COMB"/>
    <property type="match status" value="1"/>
</dbReference>
<keyword evidence="4" id="KW-0472">Membrane</keyword>
<feature type="compositionally biased region" description="Basic and acidic residues" evidence="5">
    <location>
        <begin position="106"/>
        <end position="117"/>
    </location>
</feature>
<reference evidence="8 9" key="1">
    <citation type="journal article" date="2018" name="Arch. Microbiol.">
        <title>New insights into the metabolic potential of the phototrophic purple bacterium Rhodopila globiformis DSM 161(T) from its draft genome sequence and evidence for a vanadium-dependent nitrogenase.</title>
        <authorList>
            <person name="Imhoff J.F."/>
            <person name="Rahn T."/>
            <person name="Kunzel S."/>
            <person name="Neulinger S.C."/>
        </authorList>
    </citation>
    <scope>NUCLEOTIDE SEQUENCE [LARGE SCALE GENOMIC DNA]</scope>
    <source>
        <strain evidence="8 9">DSM 161</strain>
    </source>
</reference>
<proteinExistence type="predicted"/>
<keyword evidence="2" id="KW-0812">Transmembrane</keyword>
<feature type="domain" description="p-hydroxybenzoic acid efflux pump subunit AaeA-like beta-barrel" evidence="7">
    <location>
        <begin position="224"/>
        <end position="298"/>
    </location>
</feature>
<sequence>MTRNEETTDDAYTEGNATAFAPKVAGYVTQLNVDDNMFVHKGDLLLRIDPRDYIATRDQARAALGLARAQLSSAQVDLEVARVRAPANQAQAQAQLQQAKANQVQAERDYKRQHSVDPRATTQTSIDQANAQMLSANAAVSNADAQVKIASLVQQTIQAVEDTVKQRDAQVRQAEANLEQAEVNLSYTNLTAPTDGTITRRNVDLGTFLQPGQQVFYIVQPEVWVTANFKETQLADIHPGEPVSISVDAYPSLNLRGHVDSIQQGSGARFSAFPAENATGNFVKIVRRVPVKIIIDHGLAPRQTLPLGLSVEPTVTVTPQ</sequence>
<accession>A0A2S6MU93</accession>
<dbReference type="PANTHER" id="PTHR30386">
    <property type="entry name" value="MEMBRANE FUSION SUBUNIT OF EMRAB-TOLC MULTIDRUG EFFLUX PUMP"/>
    <property type="match status" value="1"/>
</dbReference>
<dbReference type="AlphaFoldDB" id="A0A2S6MU93"/>
<dbReference type="EMBL" id="NHRY01000276">
    <property type="protein sequence ID" value="PPQ25933.1"/>
    <property type="molecule type" value="Genomic_DNA"/>
</dbReference>
<evidence type="ECO:0000259" key="7">
    <source>
        <dbReference type="Pfam" id="PF25963"/>
    </source>
</evidence>
<dbReference type="Proteomes" id="UP000239724">
    <property type="component" value="Unassembled WGS sequence"/>
</dbReference>